<gene>
    <name evidence="15" type="ORF">JXQ802_LOCUS8726</name>
    <name evidence="14" type="ORF">PYM288_LOCUS1109</name>
</gene>
<evidence type="ECO:0000313" key="17">
    <source>
        <dbReference type="Proteomes" id="UP000663870"/>
    </source>
</evidence>
<keyword evidence="3 11" id="KW-0732">Signal</keyword>
<dbReference type="InterPro" id="IPR020894">
    <property type="entry name" value="Cadherin_CS"/>
</dbReference>
<evidence type="ECO:0000256" key="1">
    <source>
        <dbReference type="ARBA" id="ARBA00004167"/>
    </source>
</evidence>
<keyword evidence="17" id="KW-1185">Reference proteome</keyword>
<evidence type="ECO:0000256" key="8">
    <source>
        <dbReference type="PROSITE-ProRule" id="PRU00043"/>
    </source>
</evidence>
<evidence type="ECO:0000256" key="3">
    <source>
        <dbReference type="ARBA" id="ARBA00022729"/>
    </source>
</evidence>
<evidence type="ECO:0008006" key="18">
    <source>
        <dbReference type="Google" id="ProtNLM"/>
    </source>
</evidence>
<feature type="domain" description="Laminin G" evidence="12">
    <location>
        <begin position="1396"/>
        <end position="1578"/>
    </location>
</feature>
<feature type="domain" description="Cadherin" evidence="13">
    <location>
        <begin position="545"/>
        <end position="640"/>
    </location>
</feature>
<feature type="domain" description="Cadherin" evidence="13">
    <location>
        <begin position="876"/>
        <end position="989"/>
    </location>
</feature>
<feature type="signal peptide" evidence="11">
    <location>
        <begin position="1"/>
        <end position="22"/>
    </location>
</feature>
<dbReference type="CDD" id="cd11304">
    <property type="entry name" value="Cadherin_repeat"/>
    <property type="match status" value="4"/>
</dbReference>
<evidence type="ECO:0000256" key="5">
    <source>
        <dbReference type="ARBA" id="ARBA00022837"/>
    </source>
</evidence>
<dbReference type="GO" id="GO:0008013">
    <property type="term" value="F:beta-catenin binding"/>
    <property type="evidence" value="ECO:0007669"/>
    <property type="project" value="TreeGrafter"/>
</dbReference>
<dbReference type="InterPro" id="IPR001791">
    <property type="entry name" value="Laminin_G"/>
</dbReference>
<evidence type="ECO:0000256" key="2">
    <source>
        <dbReference type="ARBA" id="ARBA00022692"/>
    </source>
</evidence>
<dbReference type="Gene3D" id="2.60.40.60">
    <property type="entry name" value="Cadherins"/>
    <property type="match status" value="5"/>
</dbReference>
<evidence type="ECO:0000313" key="16">
    <source>
        <dbReference type="Proteomes" id="UP000663854"/>
    </source>
</evidence>
<dbReference type="Pfam" id="PF00054">
    <property type="entry name" value="Laminin_G_1"/>
    <property type="match status" value="1"/>
</dbReference>
<protein>
    <recommendedName>
        <fullName evidence="18">Cadherin-like protein</fullName>
    </recommendedName>
</protein>
<dbReference type="PRINTS" id="PR00205">
    <property type="entry name" value="CADHERIN"/>
</dbReference>
<evidence type="ECO:0000256" key="11">
    <source>
        <dbReference type="SAM" id="SignalP"/>
    </source>
</evidence>
<dbReference type="SUPFAM" id="SSF49899">
    <property type="entry name" value="Concanavalin A-like lectins/glucanases"/>
    <property type="match status" value="1"/>
</dbReference>
<dbReference type="PANTHER" id="PTHR24027">
    <property type="entry name" value="CADHERIN-23"/>
    <property type="match status" value="1"/>
</dbReference>
<dbReference type="EMBL" id="CAJNOH010000005">
    <property type="protein sequence ID" value="CAF0733448.1"/>
    <property type="molecule type" value="Genomic_DNA"/>
</dbReference>
<dbReference type="SMART" id="SM00282">
    <property type="entry name" value="LamG"/>
    <property type="match status" value="1"/>
</dbReference>
<dbReference type="PROSITE" id="PS00232">
    <property type="entry name" value="CADHERIN_1"/>
    <property type="match status" value="1"/>
</dbReference>
<proteinExistence type="predicted"/>
<accession>A0A813N6M2</accession>
<keyword evidence="4" id="KW-0677">Repeat</keyword>
<dbReference type="GO" id="GO:0005912">
    <property type="term" value="C:adherens junction"/>
    <property type="evidence" value="ECO:0007669"/>
    <property type="project" value="TreeGrafter"/>
</dbReference>
<dbReference type="InterPro" id="IPR013320">
    <property type="entry name" value="ConA-like_dom_sf"/>
</dbReference>
<dbReference type="InterPro" id="IPR015919">
    <property type="entry name" value="Cadherin-like_sf"/>
</dbReference>
<dbReference type="PROSITE" id="PS50025">
    <property type="entry name" value="LAM_G_DOMAIN"/>
    <property type="match status" value="1"/>
</dbReference>
<dbReference type="InterPro" id="IPR002126">
    <property type="entry name" value="Cadherin-like_dom"/>
</dbReference>
<feature type="domain" description="Cadherin" evidence="13">
    <location>
        <begin position="405"/>
        <end position="516"/>
    </location>
</feature>
<feature type="domain" description="Cadherin" evidence="13">
    <location>
        <begin position="285"/>
        <end position="404"/>
    </location>
</feature>
<comment type="subcellular location">
    <subcellularLocation>
        <location evidence="1">Membrane</location>
        <topology evidence="1">Single-pass membrane protein</topology>
    </subcellularLocation>
</comment>
<sequence>MITLNIHYRYLLFILFINRISGQICENNIADFFYNVNFAGPFFDQTVYTILSNFSVTTPNNTQIFTFIVKPQTIYNRPSFIPITVNNRTLDMTSRNIIVTSSHPSFTVVNLTNDSYALVTNTFPLNYFSSYNRYLFQLIAKQTFSNRPPVTSIAQVQINLENDNVHDPIFISNNQTFYISKTAQPGTQFGTVYAMDLDNDEILYSINCIQFCIESLTGVLRLEKPFDSSSQSEYFITVTATDNGSSCSSRPSCRKRTKSINIRIIVTTVNKNSPRFLNQLCGKNISFDENNTIGKEIVTLIVLDNDRGENGLIYISFPSEELRTTISGLRNTAYSQFYIEQLDQTNTTRTAILKTNEIFDYDKPGATRVWYLFILASDNGKPQRQTFCSLRINLHDVNDNAPVFIMTSWNYTIYRSSINTTNIRFLRIIASDADSGLNGMINYYIGTVNVPYFSISRTTGTIKFRQNIFGLSYLNISRFPITFYVYAQDRGTPPLISKNNATVTIYFNDNDEPPVARWLDTHYEELYISITEKFYEIYRNQPIFDYNYGFNGSIMYELTSQTSSIMTVSSPFLDNTNIPFRDIPVVKNGRIFTSGITVTSGLHAEIQNVYFLYIRVLVNPPLIGSITIQLKDENDQIPTFDIRSMVLSVIEKEYGNRTIAQIQAFDRDIDYQNNYVQYRLNELLSDNEAIEHFHVEFDGTIWTNTIFGEETNKTFYRLFITAYNDIPAWNSLTQNTQDFQLDIQVISINDKRPVFNNGLTLINILINETTVIGTNIHNLTIIDLDIDTNLNLGILNGNFRNTFIFTLLTDNSNNLTRTQYEAIGQLKVISPLDYELISDYRLILFAFDTKNIATINVIVKLQPQNTKAPYFDLMPGITSYQYQVFEETSYSILDEPFIQAIDPDNPKSPLHYEIYDTNYRLNLNNLFLNEINNHITIGIKSPGLSRDLPFGDSIYNFAIHVIDEDGLGVSSYIPVSIKVIDVNNKAPIPTNFPWILKEGINSNIEVIFEDYDDPKENNTVPYTIKIVPPSNFKFIGPTINFNGSYQLIYNGILNRTLTKNLTVTFNASDNKGFSRITTIPIIIRDELNIYPISNGSKMIKVIYINDYQNSLRNIDLGSIYVNDLNDWFRADRIYSIKYVSNGQIFNVLQGFLRTSEVLYPGSYTIYVDVTKPNIGLSALSTIYLEVETMNSEYVRQAATIRIQGEYPETLIDPTLGYPLNKLQNAISSLLSVTINSIKILAIRSVYQYRSLYYPPKPFELDKNETLTDVIFYVPIFNKFEIEQILNTNLNLFESRFQIKAIASGPNPCNNYVCPMGTSCRPTRTIQPKPFTIDTNLTSFVGINILDSADCINSTYTVNLRNKPNECITSTFNNLTYCSSISLLSYGSIGPCCEILGRTFNGNDGGYAIYAGTSFSHIAPARFSFDFIVRSQIVDSLILLYGRNSSPINDFFWIAIEIYQKRLRFHFRNTIFDTDKTLLNPSTWYHVECQFIDSIVLISINDCLYDLQLVNNTLNIYDLSTVKLYLGGLPIIDSFVSSLYPILPSINTFNGCIRNVLSNGYYLDMSKDLSSMNSNYGECPCSITNSCITRKYVRDIIIPWYIWLIFVLVLLLLAIIFTIFLLIFTRKRKQLKALQELYTNDRRDNIINYKETAGEEDHSRYNLRVLKKPIYDLRDSNIISNNGPSNYNNSRIYHRPSLSNYIEKKLNEQVISYVNDTKLHYQYEGENSIALDLSSIESLSLKDENDYRFFYS</sequence>
<evidence type="ECO:0000313" key="14">
    <source>
        <dbReference type="EMBL" id="CAF0733448.1"/>
    </source>
</evidence>
<dbReference type="GO" id="GO:0045296">
    <property type="term" value="F:cadherin binding"/>
    <property type="evidence" value="ECO:0007669"/>
    <property type="project" value="TreeGrafter"/>
</dbReference>
<name>A0A813N6M2_9BILA</name>
<feature type="domain" description="Cadherin" evidence="13">
    <location>
        <begin position="766"/>
        <end position="871"/>
    </location>
</feature>
<evidence type="ECO:0000256" key="9">
    <source>
        <dbReference type="PROSITE-ProRule" id="PRU00122"/>
    </source>
</evidence>
<dbReference type="PANTHER" id="PTHR24027:SF422">
    <property type="entry name" value="CADHERIN DOMAIN-CONTAINING PROTEIN"/>
    <property type="match status" value="1"/>
</dbReference>
<dbReference type="GO" id="GO:0044331">
    <property type="term" value="P:cell-cell adhesion mediated by cadherin"/>
    <property type="evidence" value="ECO:0007669"/>
    <property type="project" value="TreeGrafter"/>
</dbReference>
<dbReference type="GO" id="GO:0016339">
    <property type="term" value="P:calcium-dependent cell-cell adhesion via plasma membrane cell adhesion molecules"/>
    <property type="evidence" value="ECO:0007669"/>
    <property type="project" value="TreeGrafter"/>
</dbReference>
<dbReference type="SMART" id="SM00112">
    <property type="entry name" value="CA"/>
    <property type="match status" value="7"/>
</dbReference>
<dbReference type="GO" id="GO:0034332">
    <property type="term" value="P:adherens junction organization"/>
    <property type="evidence" value="ECO:0007669"/>
    <property type="project" value="TreeGrafter"/>
</dbReference>
<dbReference type="GO" id="GO:0016477">
    <property type="term" value="P:cell migration"/>
    <property type="evidence" value="ECO:0007669"/>
    <property type="project" value="TreeGrafter"/>
</dbReference>
<dbReference type="GO" id="GO:0000902">
    <property type="term" value="P:cell morphogenesis"/>
    <property type="evidence" value="ECO:0007669"/>
    <property type="project" value="TreeGrafter"/>
</dbReference>
<dbReference type="PROSITE" id="PS50268">
    <property type="entry name" value="CADHERIN_2"/>
    <property type="match status" value="7"/>
</dbReference>
<keyword evidence="2 10" id="KW-0812">Transmembrane</keyword>
<dbReference type="GO" id="GO:0016342">
    <property type="term" value="C:catenin complex"/>
    <property type="evidence" value="ECO:0007669"/>
    <property type="project" value="TreeGrafter"/>
</dbReference>
<reference evidence="14" key="1">
    <citation type="submission" date="2021-02" db="EMBL/GenBank/DDBJ databases">
        <authorList>
            <person name="Nowell W R."/>
        </authorList>
    </citation>
    <scope>NUCLEOTIDE SEQUENCE</scope>
</reference>
<dbReference type="CDD" id="cd00110">
    <property type="entry name" value="LamG"/>
    <property type="match status" value="1"/>
</dbReference>
<evidence type="ECO:0000256" key="7">
    <source>
        <dbReference type="ARBA" id="ARBA00023136"/>
    </source>
</evidence>
<feature type="domain" description="Cadherin" evidence="13">
    <location>
        <begin position="641"/>
        <end position="755"/>
    </location>
</feature>
<dbReference type="SUPFAM" id="SSF49313">
    <property type="entry name" value="Cadherin-like"/>
    <property type="match status" value="5"/>
</dbReference>
<comment type="caution">
    <text evidence="14">The sequence shown here is derived from an EMBL/GenBank/DDBJ whole genome shotgun (WGS) entry which is preliminary data.</text>
</comment>
<keyword evidence="6 10" id="KW-1133">Transmembrane helix</keyword>
<dbReference type="EMBL" id="CAJNOL010000156">
    <property type="protein sequence ID" value="CAF0892351.1"/>
    <property type="molecule type" value="Genomic_DNA"/>
</dbReference>
<feature type="domain" description="Cadherin" evidence="13">
    <location>
        <begin position="171"/>
        <end position="276"/>
    </location>
</feature>
<keyword evidence="9" id="KW-1015">Disulfide bond</keyword>
<evidence type="ECO:0000313" key="15">
    <source>
        <dbReference type="EMBL" id="CAF0892351.1"/>
    </source>
</evidence>
<feature type="transmembrane region" description="Helical" evidence="10">
    <location>
        <begin position="1599"/>
        <end position="1623"/>
    </location>
</feature>
<organism evidence="14 16">
    <name type="scientific">Rotaria sordida</name>
    <dbReference type="NCBI Taxonomy" id="392033"/>
    <lineage>
        <taxon>Eukaryota</taxon>
        <taxon>Metazoa</taxon>
        <taxon>Spiralia</taxon>
        <taxon>Gnathifera</taxon>
        <taxon>Rotifera</taxon>
        <taxon>Eurotatoria</taxon>
        <taxon>Bdelloidea</taxon>
        <taxon>Philodinida</taxon>
        <taxon>Philodinidae</taxon>
        <taxon>Rotaria</taxon>
    </lineage>
</organism>
<dbReference type="GO" id="GO:0007043">
    <property type="term" value="P:cell-cell junction assembly"/>
    <property type="evidence" value="ECO:0007669"/>
    <property type="project" value="TreeGrafter"/>
</dbReference>
<keyword evidence="5 8" id="KW-0106">Calcium</keyword>
<dbReference type="InterPro" id="IPR039808">
    <property type="entry name" value="Cadherin"/>
</dbReference>
<feature type="chain" id="PRO_5036222426" description="Cadherin-like protein" evidence="11">
    <location>
        <begin position="23"/>
        <end position="1751"/>
    </location>
</feature>
<dbReference type="GO" id="GO:0005509">
    <property type="term" value="F:calcium ion binding"/>
    <property type="evidence" value="ECO:0007669"/>
    <property type="project" value="UniProtKB-UniRule"/>
</dbReference>
<keyword evidence="7 10" id="KW-0472">Membrane</keyword>
<evidence type="ECO:0000256" key="10">
    <source>
        <dbReference type="SAM" id="Phobius"/>
    </source>
</evidence>
<evidence type="ECO:0000259" key="13">
    <source>
        <dbReference type="PROSITE" id="PS50268"/>
    </source>
</evidence>
<dbReference type="Proteomes" id="UP000663854">
    <property type="component" value="Unassembled WGS sequence"/>
</dbReference>
<feature type="disulfide bond" evidence="9">
    <location>
        <begin position="1551"/>
        <end position="1578"/>
    </location>
</feature>
<evidence type="ECO:0000256" key="4">
    <source>
        <dbReference type="ARBA" id="ARBA00022737"/>
    </source>
</evidence>
<dbReference type="GO" id="GO:0007156">
    <property type="term" value="P:homophilic cell adhesion via plasma membrane adhesion molecules"/>
    <property type="evidence" value="ECO:0007669"/>
    <property type="project" value="InterPro"/>
</dbReference>
<dbReference type="Proteomes" id="UP000663870">
    <property type="component" value="Unassembled WGS sequence"/>
</dbReference>
<evidence type="ECO:0000259" key="12">
    <source>
        <dbReference type="PROSITE" id="PS50025"/>
    </source>
</evidence>
<evidence type="ECO:0000256" key="6">
    <source>
        <dbReference type="ARBA" id="ARBA00022989"/>
    </source>
</evidence>
<dbReference type="Gene3D" id="2.60.120.200">
    <property type="match status" value="1"/>
</dbReference>